<accession>A0A6M2BYC1</accession>
<dbReference type="Proteomes" id="UP000472676">
    <property type="component" value="Unassembled WGS sequence"/>
</dbReference>
<dbReference type="InterPro" id="IPR032710">
    <property type="entry name" value="NTF2-like_dom_sf"/>
</dbReference>
<comment type="caution">
    <text evidence="2">The sequence shown here is derived from an EMBL/GenBank/DDBJ whole genome shotgun (WGS) entry which is preliminary data.</text>
</comment>
<evidence type="ECO:0000259" key="1">
    <source>
        <dbReference type="Pfam" id="PF12680"/>
    </source>
</evidence>
<dbReference type="RefSeq" id="WP_166261213.1">
    <property type="nucleotide sequence ID" value="NZ_JAAMOW010000011.1"/>
</dbReference>
<reference evidence="2 3" key="1">
    <citation type="journal article" date="2014" name="Int. J. Syst. Evol. Microbiol.">
        <title>Solimonas terrae sp. nov., isolated from soil.</title>
        <authorList>
            <person name="Kim S.J."/>
            <person name="Moon J.Y."/>
            <person name="Weon H.Y."/>
            <person name="Ahn J.H."/>
            <person name="Chen W.M."/>
            <person name="Kwon S.W."/>
        </authorList>
    </citation>
    <scope>NUCLEOTIDE SEQUENCE [LARGE SCALE GENOMIC DNA]</scope>
    <source>
        <strain evidence="2 3">KIS83-12</strain>
    </source>
</reference>
<dbReference type="Pfam" id="PF12680">
    <property type="entry name" value="SnoaL_2"/>
    <property type="match status" value="1"/>
</dbReference>
<dbReference type="InterPro" id="IPR037401">
    <property type="entry name" value="SnoaL-like"/>
</dbReference>
<keyword evidence="3" id="KW-1185">Reference proteome</keyword>
<dbReference type="Gene3D" id="3.10.450.50">
    <property type="match status" value="1"/>
</dbReference>
<organism evidence="2 3">
    <name type="scientific">Solimonas terrae</name>
    <dbReference type="NCBI Taxonomy" id="1396819"/>
    <lineage>
        <taxon>Bacteria</taxon>
        <taxon>Pseudomonadati</taxon>
        <taxon>Pseudomonadota</taxon>
        <taxon>Gammaproteobacteria</taxon>
        <taxon>Nevskiales</taxon>
        <taxon>Nevskiaceae</taxon>
        <taxon>Solimonas</taxon>
    </lineage>
</organism>
<proteinExistence type="predicted"/>
<evidence type="ECO:0000313" key="2">
    <source>
        <dbReference type="EMBL" id="NGY06859.1"/>
    </source>
</evidence>
<feature type="domain" description="SnoaL-like" evidence="1">
    <location>
        <begin position="9"/>
        <end position="109"/>
    </location>
</feature>
<dbReference type="AlphaFoldDB" id="A0A6M2BYC1"/>
<evidence type="ECO:0000313" key="3">
    <source>
        <dbReference type="Proteomes" id="UP000472676"/>
    </source>
</evidence>
<dbReference type="EMBL" id="JAAMOW010000011">
    <property type="protein sequence ID" value="NGY06859.1"/>
    <property type="molecule type" value="Genomic_DNA"/>
</dbReference>
<dbReference type="SUPFAM" id="SSF54427">
    <property type="entry name" value="NTF2-like"/>
    <property type="match status" value="1"/>
</dbReference>
<sequence>MHPNAQLLETFYAAFARRDAAAMAACYHADARFADPVFPALDGAGVRAMWAMLCAGGKDLRIEASGIVADDSEGRAHWDAHYTFSGTGRPVLNRIDASFRFRDGLIVDHRDVFDFHAWATQALGLGGRLLGGSGWLRRKVQKQAAARLDAWQRRKP</sequence>
<name>A0A6M2BYC1_9GAMM</name>
<gene>
    <name evidence="2" type="ORF">G7Y85_18960</name>
</gene>
<protein>
    <submittedName>
        <fullName evidence="2">Nuclear transport factor 2 family protein</fullName>
    </submittedName>
</protein>